<reference evidence="2 3" key="1">
    <citation type="submission" date="2023-03" db="EMBL/GenBank/DDBJ databases">
        <title>Bacillus Genome Sequencing.</title>
        <authorList>
            <person name="Dunlap C."/>
        </authorList>
    </citation>
    <scope>NUCLEOTIDE SEQUENCE [LARGE SCALE GENOMIC DNA]</scope>
    <source>
        <strain evidence="2 3">NRS-1717</strain>
    </source>
</reference>
<feature type="domain" description="Knr4/Smi1-like" evidence="1">
    <location>
        <begin position="15"/>
        <end position="125"/>
    </location>
</feature>
<proteinExistence type="predicted"/>
<organism evidence="2 3">
    <name type="scientific">Metabacillus fastidiosus</name>
    <dbReference type="NCBI Taxonomy" id="1458"/>
    <lineage>
        <taxon>Bacteria</taxon>
        <taxon>Bacillati</taxon>
        <taxon>Bacillota</taxon>
        <taxon>Bacilli</taxon>
        <taxon>Bacillales</taxon>
        <taxon>Bacillaceae</taxon>
        <taxon>Metabacillus</taxon>
    </lineage>
</organism>
<dbReference type="InterPro" id="IPR037883">
    <property type="entry name" value="Knr4/Smi1-like_sf"/>
</dbReference>
<evidence type="ECO:0000259" key="1">
    <source>
        <dbReference type="SMART" id="SM00860"/>
    </source>
</evidence>
<keyword evidence="3" id="KW-1185">Reference proteome</keyword>
<name>A0ABU6NX23_9BACI</name>
<dbReference type="SMART" id="SM00860">
    <property type="entry name" value="SMI1_KNR4"/>
    <property type="match status" value="1"/>
</dbReference>
<sequence length="226" mass="24748">MIDLSNLPDLIKNNSASDAEIKEVEDLMKVKLPHTYKNLLKYTNGFSIGGGLLIYGTDDIVERNTTWEVNKYANGYIAIGDDGGGNVFLMLQRIEETAVLIVNGGVMNPNYATVISSDFNDWINSGCFIETAEETTNDFPDNCSIILIKSPNGGLKELVKIKNKLGIPISTADLLNGSRNLPFTLVQEFPYGKAKKLIGKLGELGTVLNLTASLSKYSSRDNDYGR</sequence>
<dbReference type="SUPFAM" id="SSF160631">
    <property type="entry name" value="SMI1/KNR4-like"/>
    <property type="match status" value="1"/>
</dbReference>
<protein>
    <submittedName>
        <fullName evidence="2">SMI1/KNR4 family protein</fullName>
    </submittedName>
</protein>
<dbReference type="GeneID" id="301142515"/>
<evidence type="ECO:0000313" key="2">
    <source>
        <dbReference type="EMBL" id="MED4401581.1"/>
    </source>
</evidence>
<dbReference type="Pfam" id="PF09346">
    <property type="entry name" value="SMI1_KNR4"/>
    <property type="match status" value="1"/>
</dbReference>
<comment type="caution">
    <text evidence="2">The sequence shown here is derived from an EMBL/GenBank/DDBJ whole genome shotgun (WGS) entry which is preliminary data.</text>
</comment>
<dbReference type="RefSeq" id="WP_066233558.1">
    <property type="nucleotide sequence ID" value="NZ_JARTFQ010000006.1"/>
</dbReference>
<gene>
    <name evidence="2" type="ORF">P9271_09670</name>
</gene>
<dbReference type="Gene3D" id="3.40.1580.10">
    <property type="entry name" value="SMI1/KNR4-like"/>
    <property type="match status" value="1"/>
</dbReference>
<dbReference type="Proteomes" id="UP001342826">
    <property type="component" value="Unassembled WGS sequence"/>
</dbReference>
<dbReference type="EMBL" id="JARTFS010000006">
    <property type="protein sequence ID" value="MED4401581.1"/>
    <property type="molecule type" value="Genomic_DNA"/>
</dbReference>
<evidence type="ECO:0000313" key="3">
    <source>
        <dbReference type="Proteomes" id="UP001342826"/>
    </source>
</evidence>
<dbReference type="InterPro" id="IPR018958">
    <property type="entry name" value="Knr4/Smi1-like_dom"/>
</dbReference>
<accession>A0ABU6NX23</accession>